<dbReference type="Gene3D" id="1.10.2020.20">
    <property type="match status" value="1"/>
</dbReference>
<dbReference type="OrthoDB" id="340431at2759"/>
<dbReference type="GO" id="GO:0070628">
    <property type="term" value="F:proteasome binding"/>
    <property type="evidence" value="ECO:0007669"/>
    <property type="project" value="TreeGrafter"/>
</dbReference>
<dbReference type="GO" id="GO:0005634">
    <property type="term" value="C:nucleus"/>
    <property type="evidence" value="ECO:0007669"/>
    <property type="project" value="UniProtKB-SubCell"/>
</dbReference>
<evidence type="ECO:0000256" key="5">
    <source>
        <dbReference type="ARBA" id="ARBA00023242"/>
    </source>
</evidence>
<name>A0A1E4TLI8_9ASCO</name>
<dbReference type="Proteomes" id="UP000095023">
    <property type="component" value="Unassembled WGS sequence"/>
</dbReference>
<dbReference type="InterPro" id="IPR038108">
    <property type="entry name" value="RPN13_DEUBAD_sf"/>
</dbReference>
<keyword evidence="5" id="KW-0539">Nucleus</keyword>
<dbReference type="InterPro" id="IPR044868">
    <property type="entry name" value="Rpn13/ADRM1_Pru"/>
</dbReference>
<evidence type="ECO:0000256" key="6">
    <source>
        <dbReference type="SAM" id="MobiDB-lite"/>
    </source>
</evidence>
<protein>
    <recommendedName>
        <fullName evidence="7">Pru domain-containing protein</fullName>
    </recommendedName>
</protein>
<keyword evidence="4" id="KW-0647">Proteasome</keyword>
<evidence type="ECO:0000256" key="2">
    <source>
        <dbReference type="ARBA" id="ARBA00004496"/>
    </source>
</evidence>
<dbReference type="AlphaFoldDB" id="A0A1E4TLI8"/>
<reference evidence="9" key="1">
    <citation type="submission" date="2016-02" db="EMBL/GenBank/DDBJ databases">
        <title>Comparative genomics of biotechnologically important yeasts.</title>
        <authorList>
            <consortium name="DOE Joint Genome Institute"/>
            <person name="Riley R."/>
            <person name="Haridas S."/>
            <person name="Wolfe K.H."/>
            <person name="Lopes M.R."/>
            <person name="Hittinger C.T."/>
            <person name="Goker M."/>
            <person name="Salamov A."/>
            <person name="Wisecaver J."/>
            <person name="Long T.M."/>
            <person name="Aerts A.L."/>
            <person name="Barry K."/>
            <person name="Choi C."/>
            <person name="Clum A."/>
            <person name="Coughlan A.Y."/>
            <person name="Deshpande S."/>
            <person name="Douglass A.P."/>
            <person name="Hanson S.J."/>
            <person name="Klenk H.-P."/>
            <person name="Labutti K."/>
            <person name="Lapidus A."/>
            <person name="Lindquist E."/>
            <person name="Lipzen A."/>
            <person name="Meier-Kolthoff J.P."/>
            <person name="Ohm R.A."/>
            <person name="Otillar R.P."/>
            <person name="Pangilinan J."/>
            <person name="Peng Y."/>
            <person name="Rokas A."/>
            <person name="Rosa C.A."/>
            <person name="Scheuner C."/>
            <person name="Sibirny A.A."/>
            <person name="Slot J.C."/>
            <person name="Stielow J.B."/>
            <person name="Sun H."/>
            <person name="Kurtzman C.P."/>
            <person name="Blackwell M."/>
            <person name="Jeffries T.W."/>
            <person name="Grigoriev I.V."/>
        </authorList>
    </citation>
    <scope>NUCLEOTIDE SEQUENCE [LARGE SCALE GENOMIC DNA]</scope>
    <source>
        <strain evidence="9">NRRL Y-17796</strain>
    </source>
</reference>
<evidence type="ECO:0000259" key="7">
    <source>
        <dbReference type="PROSITE" id="PS51917"/>
    </source>
</evidence>
<dbReference type="Gene3D" id="2.30.29.70">
    <property type="entry name" value="Proteasomal ubiquitin receptor Rpn13/ADRM1"/>
    <property type="match status" value="1"/>
</dbReference>
<comment type="subcellular location">
    <subcellularLocation>
        <location evidence="2">Cytoplasm</location>
    </subcellularLocation>
    <subcellularLocation>
        <location evidence="1">Nucleus</location>
    </subcellularLocation>
</comment>
<dbReference type="GO" id="GO:0005737">
    <property type="term" value="C:cytoplasm"/>
    <property type="evidence" value="ECO:0007669"/>
    <property type="project" value="UniProtKB-SubCell"/>
</dbReference>
<evidence type="ECO:0000313" key="8">
    <source>
        <dbReference type="EMBL" id="ODV92599.1"/>
    </source>
</evidence>
<dbReference type="PANTHER" id="PTHR12225:SF0">
    <property type="entry name" value="PROTEASOMAL UBIQUITIN RECEPTOR ADRM1"/>
    <property type="match status" value="1"/>
</dbReference>
<proteinExistence type="predicted"/>
<dbReference type="GO" id="GO:0008541">
    <property type="term" value="C:proteasome regulatory particle, lid subcomplex"/>
    <property type="evidence" value="ECO:0007669"/>
    <property type="project" value="TreeGrafter"/>
</dbReference>
<gene>
    <name evidence="8" type="ORF">CANCADRAFT_43199</name>
</gene>
<dbReference type="GO" id="GO:0061133">
    <property type="term" value="F:endopeptidase activator activity"/>
    <property type="evidence" value="ECO:0007669"/>
    <property type="project" value="TreeGrafter"/>
</dbReference>
<evidence type="ECO:0000256" key="1">
    <source>
        <dbReference type="ARBA" id="ARBA00004123"/>
    </source>
</evidence>
<evidence type="ECO:0000256" key="4">
    <source>
        <dbReference type="ARBA" id="ARBA00022942"/>
    </source>
</evidence>
<keyword evidence="3" id="KW-0963">Cytoplasm</keyword>
<feature type="domain" description="Pru" evidence="7">
    <location>
        <begin position="1"/>
        <end position="126"/>
    </location>
</feature>
<dbReference type="EMBL" id="KV453841">
    <property type="protein sequence ID" value="ODV92599.1"/>
    <property type="molecule type" value="Genomic_DNA"/>
</dbReference>
<dbReference type="InterPro" id="IPR038633">
    <property type="entry name" value="Rpn13/ADRM1_Pru_sf"/>
</dbReference>
<dbReference type="PANTHER" id="PTHR12225">
    <property type="entry name" value="ADHESION REGULATING MOLECULE 1 110 KDA CELL MEMBRANE GLYCOPROTEIN"/>
    <property type="match status" value="1"/>
</dbReference>
<keyword evidence="9" id="KW-1185">Reference proteome</keyword>
<evidence type="ECO:0000256" key="3">
    <source>
        <dbReference type="ARBA" id="ARBA00022490"/>
    </source>
</evidence>
<evidence type="ECO:0000313" key="9">
    <source>
        <dbReference type="Proteomes" id="UP000095023"/>
    </source>
</evidence>
<accession>A0A1E4TLI8</accession>
<dbReference type="PROSITE" id="PS51917">
    <property type="entry name" value="PRU"/>
    <property type="match status" value="1"/>
</dbReference>
<feature type="compositionally biased region" description="Polar residues" evidence="6">
    <location>
        <begin position="188"/>
        <end position="198"/>
    </location>
</feature>
<sequence>MSTITFNAGRVLFMPPDTTLAPLATKGKITVTSAPEGLIIFTWEPREPTDGEPMGETDRLFLVPEVAEWLPVLECESGRVYVLKFNSSTERVFFWLQYPTSGSDPGYHSETDRQIARQINELLHSTTPLVFDREAGSRSGPGGDGDHAESSGATEDNANAGDRTGDASGGADAAEGANGDEMDVDTAPENQQSGDSDQNVMAELLYKSMPIMSITDMYSVDHILAYIDSASEEELAPLLGMLPDGLEKTREELSEMIRSPHFRENLDFMSQVLIQGARNRVGMLYSRQFGYPYVQEGVEGLLKGIRRIVYPL</sequence>
<organism evidence="8 9">
    <name type="scientific">Tortispora caseinolytica NRRL Y-17796</name>
    <dbReference type="NCBI Taxonomy" id="767744"/>
    <lineage>
        <taxon>Eukaryota</taxon>
        <taxon>Fungi</taxon>
        <taxon>Dikarya</taxon>
        <taxon>Ascomycota</taxon>
        <taxon>Saccharomycotina</taxon>
        <taxon>Trigonopsidomycetes</taxon>
        <taxon>Trigonopsidales</taxon>
        <taxon>Trigonopsidaceae</taxon>
        <taxon>Tortispora</taxon>
    </lineage>
</organism>
<dbReference type="InterPro" id="IPR006773">
    <property type="entry name" value="Rpn13/ADRM1"/>
</dbReference>
<feature type="region of interest" description="Disordered" evidence="6">
    <location>
        <begin position="126"/>
        <end position="198"/>
    </location>
</feature>
<dbReference type="Pfam" id="PF04683">
    <property type="entry name" value="Rpn13_ADRM1_Pru"/>
    <property type="match status" value="1"/>
</dbReference>